<reference evidence="1" key="1">
    <citation type="submission" date="2019-02" db="EMBL/GenBank/DDBJ databases">
        <authorList>
            <person name="Gruber-Vodicka R. H."/>
            <person name="Seah K. B. B."/>
        </authorList>
    </citation>
    <scope>NUCLEOTIDE SEQUENCE</scope>
    <source>
        <strain evidence="2">BECK_BZ106</strain>
        <strain evidence="1">BECK_BZ15</strain>
    </source>
</reference>
<gene>
    <name evidence="1" type="ORF">BECKFW1821A_GA0114235_10238</name>
    <name evidence="2" type="ORF">BECKFW1821B_GA0114236_10282</name>
</gene>
<dbReference type="EMBL" id="CAADEW010000023">
    <property type="protein sequence ID" value="VFJ49406.1"/>
    <property type="molecule type" value="Genomic_DNA"/>
</dbReference>
<accession>A0A450SBB0</accession>
<sequence>MQGCSVLYQLALEKRSASTKHFVRATCRSPLRAAGHFVRAVGHFVRATCRSPLQKAAISQIGKINVEIDDRAYDVGIRQPFERIPVIEPRRDNRLIIGKTRLMKHG</sequence>
<evidence type="ECO:0000313" key="2">
    <source>
        <dbReference type="EMBL" id="VFJ56495.1"/>
    </source>
</evidence>
<name>A0A450SBB0_9GAMM</name>
<proteinExistence type="predicted"/>
<organism evidence="1">
    <name type="scientific">Candidatus Kentrum sp. FW</name>
    <dbReference type="NCBI Taxonomy" id="2126338"/>
    <lineage>
        <taxon>Bacteria</taxon>
        <taxon>Pseudomonadati</taxon>
        <taxon>Pseudomonadota</taxon>
        <taxon>Gammaproteobacteria</taxon>
        <taxon>Candidatus Kentrum</taxon>
    </lineage>
</organism>
<protein>
    <submittedName>
        <fullName evidence="1">Uncharacterized protein</fullName>
    </submittedName>
</protein>
<dbReference type="EMBL" id="CAADFD010000028">
    <property type="protein sequence ID" value="VFJ56495.1"/>
    <property type="molecule type" value="Genomic_DNA"/>
</dbReference>
<dbReference type="AlphaFoldDB" id="A0A450SBB0"/>
<evidence type="ECO:0000313" key="1">
    <source>
        <dbReference type="EMBL" id="VFJ49406.1"/>
    </source>
</evidence>